<comment type="similarity">
    <text evidence="1">Belongs to the ATP-dependent AMP-binding enzyme family.</text>
</comment>
<keyword evidence="4" id="KW-1185">Reference proteome</keyword>
<dbReference type="InterPro" id="IPR045851">
    <property type="entry name" value="AMP-bd_C_sf"/>
</dbReference>
<proteinExistence type="inferred from homology"/>
<dbReference type="GO" id="GO:0031956">
    <property type="term" value="F:medium-chain fatty acid-CoA ligase activity"/>
    <property type="evidence" value="ECO:0007669"/>
    <property type="project" value="TreeGrafter"/>
</dbReference>
<dbReference type="GO" id="GO:0006631">
    <property type="term" value="P:fatty acid metabolic process"/>
    <property type="evidence" value="ECO:0007669"/>
    <property type="project" value="TreeGrafter"/>
</dbReference>
<evidence type="ECO:0000313" key="4">
    <source>
        <dbReference type="Proteomes" id="UP000050794"/>
    </source>
</evidence>
<dbReference type="SUPFAM" id="SSF56801">
    <property type="entry name" value="Acetyl-CoA synthetase-like"/>
    <property type="match status" value="1"/>
</dbReference>
<evidence type="ECO:0000256" key="2">
    <source>
        <dbReference type="ARBA" id="ARBA00022598"/>
    </source>
</evidence>
<keyword evidence="2" id="KW-0436">Ligase</keyword>
<evidence type="ECO:0000313" key="3">
    <source>
        <dbReference type="EMBL" id="VDM51198.1"/>
    </source>
</evidence>
<organism evidence="4 5">
    <name type="scientific">Toxocara canis</name>
    <name type="common">Canine roundworm</name>
    <dbReference type="NCBI Taxonomy" id="6265"/>
    <lineage>
        <taxon>Eukaryota</taxon>
        <taxon>Metazoa</taxon>
        <taxon>Ecdysozoa</taxon>
        <taxon>Nematoda</taxon>
        <taxon>Chromadorea</taxon>
        <taxon>Rhabditida</taxon>
        <taxon>Spirurina</taxon>
        <taxon>Ascaridomorpha</taxon>
        <taxon>Ascaridoidea</taxon>
        <taxon>Toxocaridae</taxon>
        <taxon>Toxocara</taxon>
    </lineage>
</organism>
<dbReference type="PANTHER" id="PTHR43201">
    <property type="entry name" value="ACYL-COA SYNTHETASE"/>
    <property type="match status" value="1"/>
</dbReference>
<evidence type="ECO:0000256" key="1">
    <source>
        <dbReference type="ARBA" id="ARBA00006432"/>
    </source>
</evidence>
<dbReference type="PANTHER" id="PTHR43201:SF5">
    <property type="entry name" value="MEDIUM-CHAIN ACYL-COA LIGASE ACSF2, MITOCHONDRIAL"/>
    <property type="match status" value="1"/>
</dbReference>
<protein>
    <submittedName>
        <fullName evidence="5">AMP-binding_C domain-containing protein</fullName>
    </submittedName>
</protein>
<evidence type="ECO:0000313" key="5">
    <source>
        <dbReference type="WBParaSite" id="TCNE_0001988101-mRNA-1"/>
    </source>
</evidence>
<dbReference type="Gene3D" id="3.30.300.30">
    <property type="match status" value="1"/>
</dbReference>
<reference evidence="3 4" key="2">
    <citation type="submission" date="2018-11" db="EMBL/GenBank/DDBJ databases">
        <authorList>
            <consortium name="Pathogen Informatics"/>
        </authorList>
    </citation>
    <scope>NUCLEOTIDE SEQUENCE [LARGE SCALE GENOMIC DNA]</scope>
</reference>
<dbReference type="WBParaSite" id="TCNE_0001988101-mRNA-1">
    <property type="protein sequence ID" value="TCNE_0001988101-mRNA-1"/>
    <property type="gene ID" value="TCNE_0001988101"/>
</dbReference>
<reference evidence="5" key="1">
    <citation type="submission" date="2016-06" db="UniProtKB">
        <authorList>
            <consortium name="WormBaseParasite"/>
        </authorList>
    </citation>
    <scope>IDENTIFICATION</scope>
</reference>
<accession>A0A183VGK7</accession>
<sequence>MHENSAVSIVGRKKDMIVRGGENIYPTEVEQYLFRHPKIEDVQVRSSVSETATVASRCFNRKLLKYFT</sequence>
<dbReference type="EMBL" id="UYWY01027660">
    <property type="protein sequence ID" value="VDM51198.1"/>
    <property type="molecule type" value="Genomic_DNA"/>
</dbReference>
<dbReference type="Proteomes" id="UP000050794">
    <property type="component" value="Unassembled WGS sequence"/>
</dbReference>
<gene>
    <name evidence="3" type="ORF">TCNE_LOCUS19877</name>
</gene>
<name>A0A183VGK7_TOXCA</name>
<dbReference type="AlphaFoldDB" id="A0A183VGK7"/>